<organism evidence="1 2">
    <name type="scientific">Pluteus cervinus</name>
    <dbReference type="NCBI Taxonomy" id="181527"/>
    <lineage>
        <taxon>Eukaryota</taxon>
        <taxon>Fungi</taxon>
        <taxon>Dikarya</taxon>
        <taxon>Basidiomycota</taxon>
        <taxon>Agaricomycotina</taxon>
        <taxon>Agaricomycetes</taxon>
        <taxon>Agaricomycetidae</taxon>
        <taxon>Agaricales</taxon>
        <taxon>Pluteineae</taxon>
        <taxon>Pluteaceae</taxon>
        <taxon>Pluteus</taxon>
    </lineage>
</organism>
<reference evidence="1 2" key="1">
    <citation type="journal article" date="2019" name="Nat. Ecol. Evol.">
        <title>Megaphylogeny resolves global patterns of mushroom evolution.</title>
        <authorList>
            <person name="Varga T."/>
            <person name="Krizsan K."/>
            <person name="Foldi C."/>
            <person name="Dima B."/>
            <person name="Sanchez-Garcia M."/>
            <person name="Sanchez-Ramirez S."/>
            <person name="Szollosi G.J."/>
            <person name="Szarkandi J.G."/>
            <person name="Papp V."/>
            <person name="Albert L."/>
            <person name="Andreopoulos W."/>
            <person name="Angelini C."/>
            <person name="Antonin V."/>
            <person name="Barry K.W."/>
            <person name="Bougher N.L."/>
            <person name="Buchanan P."/>
            <person name="Buyck B."/>
            <person name="Bense V."/>
            <person name="Catcheside P."/>
            <person name="Chovatia M."/>
            <person name="Cooper J."/>
            <person name="Damon W."/>
            <person name="Desjardin D."/>
            <person name="Finy P."/>
            <person name="Geml J."/>
            <person name="Haridas S."/>
            <person name="Hughes K."/>
            <person name="Justo A."/>
            <person name="Karasinski D."/>
            <person name="Kautmanova I."/>
            <person name="Kiss B."/>
            <person name="Kocsube S."/>
            <person name="Kotiranta H."/>
            <person name="LaButti K.M."/>
            <person name="Lechner B.E."/>
            <person name="Liimatainen K."/>
            <person name="Lipzen A."/>
            <person name="Lukacs Z."/>
            <person name="Mihaltcheva S."/>
            <person name="Morgado L.N."/>
            <person name="Niskanen T."/>
            <person name="Noordeloos M.E."/>
            <person name="Ohm R.A."/>
            <person name="Ortiz-Santana B."/>
            <person name="Ovrebo C."/>
            <person name="Racz N."/>
            <person name="Riley R."/>
            <person name="Savchenko A."/>
            <person name="Shiryaev A."/>
            <person name="Soop K."/>
            <person name="Spirin V."/>
            <person name="Szebenyi C."/>
            <person name="Tomsovsky M."/>
            <person name="Tulloss R.E."/>
            <person name="Uehling J."/>
            <person name="Grigoriev I.V."/>
            <person name="Vagvolgyi C."/>
            <person name="Papp T."/>
            <person name="Martin F.M."/>
            <person name="Miettinen O."/>
            <person name="Hibbett D.S."/>
            <person name="Nagy L.G."/>
        </authorList>
    </citation>
    <scope>NUCLEOTIDE SEQUENCE [LARGE SCALE GENOMIC DNA]</scope>
    <source>
        <strain evidence="1 2">NL-1719</strain>
    </source>
</reference>
<sequence length="754" mass="80072">MVSNKVSTIFRGFKIARRSKDETTLTADKTKTLISSPRAKAPNDATTKSSNKAVITAKNGSKEPGKSLAVKTPRRGEGQPPVAPTSSPPAVINTLLSALDLTFNQNISTVAFDKDRFVGLDPGMKKDDESVTEADCVGPFPNGLQTRKDTKTFDKGNPNWVSETDSLKLLTISELYKERCKTEPSARGTRFYVSKPTTCSPESDKKGDKAECEGTTSGGLKALGSGFGKTSPAVSPRLGAAGSRFVENIESAIPAKDTMTIPPDITLVDVATDQVSRAPKLPKWLSRRFSTPKDHQKDLLSDGNDSDNYSLISLSEVTLPKKTANTTEKIQVLPGLRRTDDLQLPLHSPLLQNAEIKKFIFEQGSSPRIQDDSPEPLVPVTPASPATTAVFPRPPSPSRIPHLSPAWVPKSDSNLKVTSGSPTPPKVPFNVTTCSPTRLRVPRPSPVLLGLRIEQALAELSVAAQATPAPRTRRNSPPIISSPKKLQLPPPSSPPKKGGSRIVSSANVTRTPPSPLPAPQAQGLGIRSPPTVSSKIPQRAVAKSVSKPPTSNSRSSPPAPPRTAQKMSPTISKASPISPKAIPAPVKASPISVKTSPVSVKTSPTSSSPPKKTPPPRSLLKPSSLPRKATQPPPASPNTPNTTPRIPSPPRSIPRSPPLPLKSPSPPRTMTPPKAIVSNAKMSSTPPTKIATPRTPLQLSNSGCTSSSSSPSSVSSKTMRRSSPPLQDLIKSRAKENTPPSIGRVPLKPVTHRR</sequence>
<evidence type="ECO:0000313" key="2">
    <source>
        <dbReference type="Proteomes" id="UP000308600"/>
    </source>
</evidence>
<name>A0ACD3ARJ6_9AGAR</name>
<evidence type="ECO:0000313" key="1">
    <source>
        <dbReference type="EMBL" id="TFK68340.1"/>
    </source>
</evidence>
<gene>
    <name evidence="1" type="ORF">BDN72DRAFT_841915</name>
</gene>
<dbReference type="Proteomes" id="UP000308600">
    <property type="component" value="Unassembled WGS sequence"/>
</dbReference>
<protein>
    <submittedName>
        <fullName evidence="1">Uncharacterized protein</fullName>
    </submittedName>
</protein>
<keyword evidence="2" id="KW-1185">Reference proteome</keyword>
<dbReference type="EMBL" id="ML208354">
    <property type="protein sequence ID" value="TFK68340.1"/>
    <property type="molecule type" value="Genomic_DNA"/>
</dbReference>
<accession>A0ACD3ARJ6</accession>
<proteinExistence type="predicted"/>